<feature type="chain" id="PRO_5038354141" description="Serine/threonine protein phosphatase" evidence="5">
    <location>
        <begin position="18"/>
        <end position="440"/>
    </location>
</feature>
<sequence length="440" mass="50533">MKKILLFLLLCTNFFLAGCQENEKFAKSFSTNDIFWIATDIHFIAPSLHDDGKEFQFIKKTAAGKDLDYQVASLSAFVAKAKKERPAAIILTGDLTLNGERQSAKEMAQIFSPLKAIDIPVLAIPGNHDIYDGWARKYQEDKKERIDQVSPADFKQFFPDGYKMAFDTDSASLSYAVNINKTYDFIFLDTNEYPIQNSRAQPHTGGQVKEATLTWLEDRLKTTENNQKIPIVFMHHNLFKHNPLIYKGYVLSNDKIVKKLFAKYHVPIVFSGHIHAQDIMKDPTGETSIIEVVTSSFAIADHSYGELQLQANRIIYKRKQVNVETWAKENKKTDQNLRHHNTYLKNLFIKDGERLAYQQLLEQNVRDEEILDPVAKLVAKVNYNYFTGNDNYSSNQIAAIKDSEAYDNLKKYSPFLQQYLDYSLQDDNLSDQKIVVQPLK</sequence>
<keyword evidence="2" id="KW-0378">Hydrolase</keyword>
<proteinExistence type="inferred from homology"/>
<keyword evidence="3" id="KW-0408">Iron</keyword>
<dbReference type="PIRSF" id="PIRSF034890">
    <property type="entry name" value="Pesteras_lmo2642"/>
    <property type="match status" value="1"/>
</dbReference>
<evidence type="ECO:0000256" key="5">
    <source>
        <dbReference type="SAM" id="SignalP"/>
    </source>
</evidence>
<evidence type="ECO:0000256" key="2">
    <source>
        <dbReference type="ARBA" id="ARBA00022801"/>
    </source>
</evidence>
<dbReference type="Proteomes" id="UP000182835">
    <property type="component" value="Unassembled WGS sequence"/>
</dbReference>
<evidence type="ECO:0000313" key="8">
    <source>
        <dbReference type="EMBL" id="OJG16398.1"/>
    </source>
</evidence>
<dbReference type="PANTHER" id="PTHR42988:SF2">
    <property type="entry name" value="CYCLIC NUCLEOTIDE PHOSPHODIESTERASE CBUA0032-RELATED"/>
    <property type="match status" value="1"/>
</dbReference>
<reference evidence="8 9" key="1">
    <citation type="submission" date="2014-12" db="EMBL/GenBank/DDBJ databases">
        <title>Draft genome sequences of 29 type strains of Enterococci.</title>
        <authorList>
            <person name="Zhong Z."/>
            <person name="Sun Z."/>
            <person name="Liu W."/>
            <person name="Zhang W."/>
            <person name="Zhang H."/>
        </authorList>
    </citation>
    <scope>NUCLEOTIDE SEQUENCE [LARGE SCALE GENOMIC DNA]</scope>
    <source>
        <strain evidence="8 9">DSM 21207</strain>
    </source>
</reference>
<comment type="caution">
    <text evidence="8">The sequence shown here is derived from an EMBL/GenBank/DDBJ whole genome shotgun (WGS) entry which is preliminary data.</text>
</comment>
<gene>
    <name evidence="8" type="ORF">RU96_GL001140</name>
</gene>
<dbReference type="Pfam" id="PF17839">
    <property type="entry name" value="CNP_C_terminal"/>
    <property type="match status" value="1"/>
</dbReference>
<feature type="domain" description="Cyclic nucleotide phosphodiesterase C-terminal" evidence="7">
    <location>
        <begin position="322"/>
        <end position="428"/>
    </location>
</feature>
<evidence type="ECO:0000256" key="1">
    <source>
        <dbReference type="ARBA" id="ARBA00022723"/>
    </source>
</evidence>
<dbReference type="RefSeq" id="WP_071863963.1">
    <property type="nucleotide sequence ID" value="NZ_JBHLVQ010000010.1"/>
</dbReference>
<comment type="similarity">
    <text evidence="4">Belongs to the cyclic nucleotide phosphodiesterase class-III family.</text>
</comment>
<evidence type="ECO:0000259" key="7">
    <source>
        <dbReference type="Pfam" id="PF17839"/>
    </source>
</evidence>
<dbReference type="InterPro" id="IPR004843">
    <property type="entry name" value="Calcineurin-like_PHP"/>
</dbReference>
<dbReference type="Pfam" id="PF00149">
    <property type="entry name" value="Metallophos"/>
    <property type="match status" value="1"/>
</dbReference>
<evidence type="ECO:0000256" key="4">
    <source>
        <dbReference type="ARBA" id="ARBA00025742"/>
    </source>
</evidence>
<accession>A0A1L8R9G7</accession>
<dbReference type="InterPro" id="IPR040869">
    <property type="entry name" value="CNP_C"/>
</dbReference>
<dbReference type="STRING" id="317010.RU96_GL001140"/>
<organism evidence="8 9">
    <name type="scientific">Enterococcus canintestini</name>
    <dbReference type="NCBI Taxonomy" id="317010"/>
    <lineage>
        <taxon>Bacteria</taxon>
        <taxon>Bacillati</taxon>
        <taxon>Bacillota</taxon>
        <taxon>Bacilli</taxon>
        <taxon>Lactobacillales</taxon>
        <taxon>Enterococcaceae</taxon>
        <taxon>Enterococcus</taxon>
    </lineage>
</organism>
<dbReference type="GO" id="GO:0016787">
    <property type="term" value="F:hydrolase activity"/>
    <property type="evidence" value="ECO:0007669"/>
    <property type="project" value="UniProtKB-KW"/>
</dbReference>
<keyword evidence="1" id="KW-0479">Metal-binding</keyword>
<dbReference type="PROSITE" id="PS51257">
    <property type="entry name" value="PROKAR_LIPOPROTEIN"/>
    <property type="match status" value="1"/>
</dbReference>
<dbReference type="Gene3D" id="3.60.21.10">
    <property type="match status" value="1"/>
</dbReference>
<evidence type="ECO:0008006" key="10">
    <source>
        <dbReference type="Google" id="ProtNLM"/>
    </source>
</evidence>
<name>A0A1L8R9G7_9ENTE</name>
<dbReference type="PANTHER" id="PTHR42988">
    <property type="entry name" value="PHOSPHOHYDROLASE"/>
    <property type="match status" value="1"/>
</dbReference>
<evidence type="ECO:0000259" key="6">
    <source>
        <dbReference type="Pfam" id="PF00149"/>
    </source>
</evidence>
<evidence type="ECO:0000313" key="9">
    <source>
        <dbReference type="Proteomes" id="UP000182835"/>
    </source>
</evidence>
<dbReference type="SUPFAM" id="SSF56300">
    <property type="entry name" value="Metallo-dependent phosphatases"/>
    <property type="match status" value="1"/>
</dbReference>
<evidence type="ECO:0000256" key="3">
    <source>
        <dbReference type="ARBA" id="ARBA00023004"/>
    </source>
</evidence>
<dbReference type="InterPro" id="IPR012365">
    <property type="entry name" value="Pesteras_lmo2642"/>
</dbReference>
<protein>
    <recommendedName>
        <fullName evidence="10">Serine/threonine protein phosphatase</fullName>
    </recommendedName>
</protein>
<dbReference type="GO" id="GO:0046872">
    <property type="term" value="F:metal ion binding"/>
    <property type="evidence" value="ECO:0007669"/>
    <property type="project" value="UniProtKB-KW"/>
</dbReference>
<dbReference type="InterPro" id="IPR029052">
    <property type="entry name" value="Metallo-depent_PP-like"/>
</dbReference>
<dbReference type="EMBL" id="JXKG01000002">
    <property type="protein sequence ID" value="OJG16398.1"/>
    <property type="molecule type" value="Genomic_DNA"/>
</dbReference>
<feature type="signal peptide" evidence="5">
    <location>
        <begin position="1"/>
        <end position="17"/>
    </location>
</feature>
<dbReference type="InterPro" id="IPR050884">
    <property type="entry name" value="CNP_phosphodiesterase-III"/>
</dbReference>
<feature type="domain" description="Calcineurin-like phosphoesterase" evidence="6">
    <location>
        <begin position="35"/>
        <end position="276"/>
    </location>
</feature>
<dbReference type="OrthoDB" id="2036332at2"/>
<dbReference type="Gene3D" id="1.10.246.180">
    <property type="match status" value="1"/>
</dbReference>
<dbReference type="AlphaFoldDB" id="A0A1L8R9G7"/>
<keyword evidence="5" id="KW-0732">Signal</keyword>